<reference evidence="2" key="1">
    <citation type="journal article" date="2013" name="Vet. Microbiol.">
        <title>Expression of p44 variant-specific antibodies in sheep persistently infected with Anaplasma phagocytophilum.</title>
        <authorList>
            <person name="Thomas R.J."/>
            <person name="Radford A.D."/>
            <person name="Birtles R.J."/>
            <person name="Woldehiwet Z."/>
        </authorList>
    </citation>
    <scope>NUCLEOTIDE SEQUENCE</scope>
    <source>
        <strain evidence="2">Old Sourhope</strain>
    </source>
</reference>
<evidence type="ECO:0000256" key="1">
    <source>
        <dbReference type="SAM" id="MobiDB-lite"/>
    </source>
</evidence>
<gene>
    <name evidence="2" type="primary">p44-49</name>
</gene>
<evidence type="ECO:0000313" key="2">
    <source>
        <dbReference type="EMBL" id="AGV04720.1"/>
    </source>
</evidence>
<dbReference type="AlphaFoldDB" id="T2B1I9"/>
<organism evidence="2">
    <name type="scientific">Anaplasma phagocytophilum</name>
    <name type="common">Ehrlichia phagocytophila</name>
    <dbReference type="NCBI Taxonomy" id="948"/>
    <lineage>
        <taxon>Bacteria</taxon>
        <taxon>Pseudomonadati</taxon>
        <taxon>Pseudomonadota</taxon>
        <taxon>Alphaproteobacteria</taxon>
        <taxon>Rickettsiales</taxon>
        <taxon>Anaplasmataceae</taxon>
        <taxon>Anaplasma</taxon>
        <taxon>phagocytophilum group</taxon>
    </lineage>
</organism>
<dbReference type="EMBL" id="KF481664">
    <property type="protein sequence ID" value="AGV04720.1"/>
    <property type="molecule type" value="Genomic_DNA"/>
</dbReference>
<feature type="region of interest" description="Disordered" evidence="1">
    <location>
        <begin position="92"/>
        <end position="117"/>
    </location>
</feature>
<feature type="non-terminal residue" evidence="2">
    <location>
        <position position="142"/>
    </location>
</feature>
<feature type="compositionally biased region" description="Basic and acidic residues" evidence="1">
    <location>
        <begin position="107"/>
        <end position="117"/>
    </location>
</feature>
<feature type="non-terminal residue" evidence="2">
    <location>
        <position position="1"/>
    </location>
</feature>
<accession>T2B1I9</accession>
<name>T2B1I9_ANAPH</name>
<protein>
    <submittedName>
        <fullName evidence="2">p44-49</fullName>
    </submittedName>
</protein>
<sequence length="142" mass="14514">ALAKTSGKDIVQFAKAVGISHPNIDSKVCRTKQGGTAKKYAKYAEKTDNGAAGSSDKNEVAVCGATARGATGGSPGGVTTAETLKHFIKETLKEDGNGNWPTSTTADGKEPKPETNDNAKAVATDLVALNPEEKTIVAGLLA</sequence>
<proteinExistence type="predicted"/>